<keyword evidence="5 6" id="KW-0472">Membrane</keyword>
<evidence type="ECO:0000256" key="1">
    <source>
        <dbReference type="ARBA" id="ARBA00004141"/>
    </source>
</evidence>
<dbReference type="GO" id="GO:0017004">
    <property type="term" value="P:cytochrome complex assembly"/>
    <property type="evidence" value="ECO:0007669"/>
    <property type="project" value="InterPro"/>
</dbReference>
<keyword evidence="3 6" id="KW-0812">Transmembrane</keyword>
<dbReference type="EMBL" id="VBAK01000132">
    <property type="protein sequence ID" value="TMI88923.1"/>
    <property type="molecule type" value="Genomic_DNA"/>
</dbReference>
<protein>
    <submittedName>
        <fullName evidence="8">Cytochrome c biogenesis protein CcdA</fullName>
    </submittedName>
</protein>
<evidence type="ECO:0000256" key="4">
    <source>
        <dbReference type="ARBA" id="ARBA00022989"/>
    </source>
</evidence>
<evidence type="ECO:0000313" key="9">
    <source>
        <dbReference type="Proteomes" id="UP000318509"/>
    </source>
</evidence>
<feature type="domain" description="Cytochrome C biogenesis protein transmembrane" evidence="7">
    <location>
        <begin position="5"/>
        <end position="218"/>
    </location>
</feature>
<feature type="transmembrane region" description="Helical" evidence="6">
    <location>
        <begin position="88"/>
        <end position="108"/>
    </location>
</feature>
<dbReference type="AlphaFoldDB" id="A0A537JZF1"/>
<gene>
    <name evidence="8" type="ORF">E6H00_11210</name>
</gene>
<feature type="transmembrane region" description="Helical" evidence="6">
    <location>
        <begin position="129"/>
        <end position="158"/>
    </location>
</feature>
<sequence>MQHINLAIAFAAGVLGFFSPCVVPLIPGYLSFISGVSLADLPPPERRRRTGRVALATAAFVLGFSVIFTGLGASASFFGAFVLDNRLLLSRIGGVIVILLGLSMLGVIRLPALARELRMQISRRPASILGAFPVGMAFGFAWTPCVGPVLAAVLTLAATTQRAADGALLLFAYSLGLGAPFLAAAVLLTTAFNALRVVSRYGRAIQMASGVFLVAMGGALLFDLVFRLNAWILEVFPFRPGL</sequence>
<evidence type="ECO:0000313" key="8">
    <source>
        <dbReference type="EMBL" id="TMI88923.1"/>
    </source>
</evidence>
<dbReference type="InterPro" id="IPR051790">
    <property type="entry name" value="Cytochrome_c-biogenesis_DsbD"/>
</dbReference>
<evidence type="ECO:0000256" key="5">
    <source>
        <dbReference type="ARBA" id="ARBA00023136"/>
    </source>
</evidence>
<organism evidence="8 9">
    <name type="scientific">Candidatus Segetimicrobium genomatis</name>
    <dbReference type="NCBI Taxonomy" id="2569760"/>
    <lineage>
        <taxon>Bacteria</taxon>
        <taxon>Bacillati</taxon>
        <taxon>Candidatus Sysuimicrobiota</taxon>
        <taxon>Candidatus Sysuimicrobiia</taxon>
        <taxon>Candidatus Sysuimicrobiales</taxon>
        <taxon>Candidatus Segetimicrobiaceae</taxon>
        <taxon>Candidatus Segetimicrobium</taxon>
    </lineage>
</organism>
<dbReference type="Pfam" id="PF02683">
    <property type="entry name" value="DsbD_TM"/>
    <property type="match status" value="1"/>
</dbReference>
<feature type="transmembrane region" description="Helical" evidence="6">
    <location>
        <begin position="6"/>
        <end position="32"/>
    </location>
</feature>
<name>A0A537JZF1_9BACT</name>
<dbReference type="InterPro" id="IPR003834">
    <property type="entry name" value="Cyt_c_assmbl_TM_dom"/>
</dbReference>
<comment type="subcellular location">
    <subcellularLocation>
        <location evidence="1">Membrane</location>
        <topology evidence="1">Multi-pass membrane protein</topology>
    </subcellularLocation>
</comment>
<dbReference type="GO" id="GO:0016020">
    <property type="term" value="C:membrane"/>
    <property type="evidence" value="ECO:0007669"/>
    <property type="project" value="UniProtKB-SubCell"/>
</dbReference>
<feature type="transmembrane region" description="Helical" evidence="6">
    <location>
        <begin position="207"/>
        <end position="232"/>
    </location>
</feature>
<comment type="caution">
    <text evidence="8">The sequence shown here is derived from an EMBL/GenBank/DDBJ whole genome shotgun (WGS) entry which is preliminary data.</text>
</comment>
<evidence type="ECO:0000259" key="7">
    <source>
        <dbReference type="Pfam" id="PF02683"/>
    </source>
</evidence>
<accession>A0A537JZF1</accession>
<feature type="transmembrane region" description="Helical" evidence="6">
    <location>
        <begin position="170"/>
        <end position="195"/>
    </location>
</feature>
<dbReference type="Proteomes" id="UP000318509">
    <property type="component" value="Unassembled WGS sequence"/>
</dbReference>
<evidence type="ECO:0000256" key="3">
    <source>
        <dbReference type="ARBA" id="ARBA00022692"/>
    </source>
</evidence>
<reference evidence="8 9" key="1">
    <citation type="journal article" date="2019" name="Nat. Microbiol.">
        <title>Mediterranean grassland soil C-N compound turnover is dependent on rainfall and depth, and is mediated by genomically divergent microorganisms.</title>
        <authorList>
            <person name="Diamond S."/>
            <person name="Andeer P.F."/>
            <person name="Li Z."/>
            <person name="Crits-Christoph A."/>
            <person name="Burstein D."/>
            <person name="Anantharaman K."/>
            <person name="Lane K.R."/>
            <person name="Thomas B.C."/>
            <person name="Pan C."/>
            <person name="Northen T.R."/>
            <person name="Banfield J.F."/>
        </authorList>
    </citation>
    <scope>NUCLEOTIDE SEQUENCE [LARGE SCALE GENOMIC DNA]</scope>
    <source>
        <strain evidence="8">NP_3</strain>
    </source>
</reference>
<proteinExistence type="inferred from homology"/>
<comment type="similarity">
    <text evidence="2">Belongs to the DsbD family.</text>
</comment>
<keyword evidence="4 6" id="KW-1133">Transmembrane helix</keyword>
<evidence type="ECO:0000256" key="6">
    <source>
        <dbReference type="SAM" id="Phobius"/>
    </source>
</evidence>
<feature type="transmembrane region" description="Helical" evidence="6">
    <location>
        <begin position="53"/>
        <end position="82"/>
    </location>
</feature>
<dbReference type="PANTHER" id="PTHR31272">
    <property type="entry name" value="CYTOCHROME C-TYPE BIOGENESIS PROTEIN HI_1454-RELATED"/>
    <property type="match status" value="1"/>
</dbReference>
<dbReference type="PANTHER" id="PTHR31272:SF4">
    <property type="entry name" value="CYTOCHROME C-TYPE BIOGENESIS PROTEIN HI_1454-RELATED"/>
    <property type="match status" value="1"/>
</dbReference>
<evidence type="ECO:0000256" key="2">
    <source>
        <dbReference type="ARBA" id="ARBA00006143"/>
    </source>
</evidence>